<dbReference type="SUPFAM" id="SSF55399">
    <property type="entry name" value="Subtilisin inhibitor"/>
    <property type="match status" value="1"/>
</dbReference>
<dbReference type="GO" id="GO:0005886">
    <property type="term" value="C:plasma membrane"/>
    <property type="evidence" value="ECO:0007669"/>
    <property type="project" value="UniProtKB-SubCell"/>
</dbReference>
<proteinExistence type="inferred from homology"/>
<feature type="chain" id="PRO_5045037165" evidence="2">
    <location>
        <begin position="26"/>
        <end position="150"/>
    </location>
</feature>
<evidence type="ECO:0000256" key="2">
    <source>
        <dbReference type="SAM" id="SignalP"/>
    </source>
</evidence>
<feature type="signal peptide" evidence="2">
    <location>
        <begin position="1"/>
        <end position="25"/>
    </location>
</feature>
<dbReference type="AlphaFoldDB" id="A0AA48HVQ1"/>
<dbReference type="Proteomes" id="UP001337723">
    <property type="component" value="Chromosome"/>
</dbReference>
<sequence>MLRRIVLTSAASVVALGLGAPLAVAVPLPQLPPLLAADSPDALTVTVEQTGNPAADGTFRLECDGDRGSGTHPRADRACARLAALSEEDQDPFAPVPQDRMCTQQHGGPATARVTGTWHGREVDARFTRTNGCEIARWESLQPVLPMARS</sequence>
<dbReference type="Gene3D" id="3.30.350.10">
    <property type="entry name" value="Subtilisin inhibitor-like"/>
    <property type="match status" value="1"/>
</dbReference>
<accession>A0AA48HVQ1</accession>
<name>A0AA48HVQ1_9RHOB</name>
<keyword evidence="2" id="KW-0732">Signal</keyword>
<dbReference type="Pfam" id="PF00720">
    <property type="entry name" value="SSI"/>
    <property type="match status" value="1"/>
</dbReference>
<feature type="domain" description="Subtilisin inhibitor" evidence="3">
    <location>
        <begin position="42"/>
        <end position="126"/>
    </location>
</feature>
<organism evidence="4 5">
    <name type="scientific">Roseicyclus marinus</name>
    <dbReference type="NCBI Taxonomy" id="2161673"/>
    <lineage>
        <taxon>Bacteria</taxon>
        <taxon>Pseudomonadati</taxon>
        <taxon>Pseudomonadota</taxon>
        <taxon>Alphaproteobacteria</taxon>
        <taxon>Rhodobacterales</taxon>
        <taxon>Roseobacteraceae</taxon>
        <taxon>Roseicyclus</taxon>
    </lineage>
</organism>
<evidence type="ECO:0000256" key="1">
    <source>
        <dbReference type="ARBA" id="ARBA00010472"/>
    </source>
</evidence>
<evidence type="ECO:0000259" key="3">
    <source>
        <dbReference type="Pfam" id="PF00720"/>
    </source>
</evidence>
<dbReference type="InterPro" id="IPR036819">
    <property type="entry name" value="Subtilisin_inhibitor-like_sf"/>
</dbReference>
<keyword evidence="5" id="KW-1185">Reference proteome</keyword>
<dbReference type="GO" id="GO:0008381">
    <property type="term" value="F:mechanosensitive monoatomic ion channel activity"/>
    <property type="evidence" value="ECO:0007669"/>
    <property type="project" value="UniProtKB-UniRule"/>
</dbReference>
<evidence type="ECO:0000313" key="4">
    <source>
        <dbReference type="EMBL" id="BDW86981.1"/>
    </source>
</evidence>
<dbReference type="InterPro" id="IPR023549">
    <property type="entry name" value="Subtilisin_inhibitor"/>
</dbReference>
<gene>
    <name evidence="4" type="ORF">MACH21_31580</name>
</gene>
<comment type="similarity">
    <text evidence="1">Belongs to the protease inhibitor I16 (SSI) family.</text>
</comment>
<reference evidence="4 5" key="1">
    <citation type="submission" date="2023-01" db="EMBL/GenBank/DDBJ databases">
        <title>Complete genome sequence of Roseicyclus marinus strain Dej080120_10.</title>
        <authorList>
            <person name="Ueki S."/>
            <person name="Maruyama F."/>
        </authorList>
    </citation>
    <scope>NUCLEOTIDE SEQUENCE [LARGE SCALE GENOMIC DNA]</scope>
    <source>
        <strain evidence="4 5">Dej080120_10</strain>
    </source>
</reference>
<protein>
    <submittedName>
        <fullName evidence="4">Large-conductance mechanosensitive channel</fullName>
    </submittedName>
</protein>
<dbReference type="KEGG" id="rmai:MACH21_31580"/>
<dbReference type="EMBL" id="AP027266">
    <property type="protein sequence ID" value="BDW86981.1"/>
    <property type="molecule type" value="Genomic_DNA"/>
</dbReference>
<evidence type="ECO:0000313" key="5">
    <source>
        <dbReference type="Proteomes" id="UP001337723"/>
    </source>
</evidence>